<reference evidence="8 9" key="1">
    <citation type="submission" date="2019-03" db="EMBL/GenBank/DDBJ databases">
        <title>Sequencing the genomes of 1000 actinobacteria strains.</title>
        <authorList>
            <person name="Klenk H.-P."/>
        </authorList>
    </citation>
    <scope>NUCLEOTIDE SEQUENCE [LARGE SCALE GENOMIC DNA]</scope>
    <source>
        <strain evidence="8 9">DSM 43805</strain>
    </source>
</reference>
<dbReference type="Gene3D" id="3.30.870.10">
    <property type="entry name" value="Endonuclease Chain A"/>
    <property type="match status" value="2"/>
</dbReference>
<dbReference type="PANTHER" id="PTHR43856">
    <property type="entry name" value="CARDIOLIPIN HYDROLASE"/>
    <property type="match status" value="1"/>
</dbReference>
<keyword evidence="9" id="KW-1185">Reference proteome</keyword>
<evidence type="ECO:0000256" key="2">
    <source>
        <dbReference type="ARBA" id="ARBA00008664"/>
    </source>
</evidence>
<organism evidence="8 9">
    <name type="scientific">Paractinoplanes brasiliensis</name>
    <dbReference type="NCBI Taxonomy" id="52695"/>
    <lineage>
        <taxon>Bacteria</taxon>
        <taxon>Bacillati</taxon>
        <taxon>Actinomycetota</taxon>
        <taxon>Actinomycetes</taxon>
        <taxon>Micromonosporales</taxon>
        <taxon>Micromonosporaceae</taxon>
        <taxon>Paractinoplanes</taxon>
    </lineage>
</organism>
<evidence type="ECO:0000256" key="5">
    <source>
        <dbReference type="ARBA" id="ARBA00022963"/>
    </source>
</evidence>
<evidence type="ECO:0000259" key="7">
    <source>
        <dbReference type="PROSITE" id="PS50035"/>
    </source>
</evidence>
<evidence type="ECO:0000256" key="4">
    <source>
        <dbReference type="ARBA" id="ARBA00022801"/>
    </source>
</evidence>
<dbReference type="PANTHER" id="PTHR43856:SF1">
    <property type="entry name" value="MITOCHONDRIAL CARDIOLIPIN HYDROLASE"/>
    <property type="match status" value="1"/>
</dbReference>
<dbReference type="AlphaFoldDB" id="A0A4R6JD88"/>
<dbReference type="InterPro" id="IPR025202">
    <property type="entry name" value="PLD-like_dom"/>
</dbReference>
<dbReference type="EMBL" id="SNWR01000002">
    <property type="protein sequence ID" value="TDO32506.1"/>
    <property type="molecule type" value="Genomic_DNA"/>
</dbReference>
<keyword evidence="6" id="KW-0443">Lipid metabolism</keyword>
<dbReference type="EC" id="3.1.4.4" evidence="3"/>
<dbReference type="InterPro" id="IPR001736">
    <property type="entry name" value="PLipase_D/transphosphatidylase"/>
</dbReference>
<dbReference type="GO" id="GO:0006793">
    <property type="term" value="P:phosphorus metabolic process"/>
    <property type="evidence" value="ECO:0007669"/>
    <property type="project" value="UniProtKB-ARBA"/>
</dbReference>
<keyword evidence="4" id="KW-0378">Hydrolase</keyword>
<proteinExistence type="inferred from homology"/>
<name>A0A4R6JD88_9ACTN</name>
<dbReference type="GO" id="GO:0016042">
    <property type="term" value="P:lipid catabolic process"/>
    <property type="evidence" value="ECO:0007669"/>
    <property type="project" value="UniProtKB-KW"/>
</dbReference>
<dbReference type="InterPro" id="IPR051406">
    <property type="entry name" value="PLD_domain"/>
</dbReference>
<dbReference type="GO" id="GO:0004630">
    <property type="term" value="F:phospholipase D activity"/>
    <property type="evidence" value="ECO:0007669"/>
    <property type="project" value="UniProtKB-EC"/>
</dbReference>
<keyword evidence="5" id="KW-0442">Lipid degradation</keyword>
<dbReference type="Pfam" id="PF13091">
    <property type="entry name" value="PLDc_2"/>
    <property type="match status" value="2"/>
</dbReference>
<gene>
    <name evidence="8" type="ORF">C8E87_7970</name>
</gene>
<accession>A0A4R6JD88</accession>
<comment type="caution">
    <text evidence="8">The sequence shown here is derived from an EMBL/GenBank/DDBJ whole genome shotgun (WGS) entry which is preliminary data.</text>
</comment>
<dbReference type="GO" id="GO:0016891">
    <property type="term" value="F:RNA endonuclease activity producing 5'-phosphomonoesters, hydrolytic mechanism"/>
    <property type="evidence" value="ECO:0007669"/>
    <property type="project" value="TreeGrafter"/>
</dbReference>
<dbReference type="Proteomes" id="UP000294901">
    <property type="component" value="Unassembled WGS sequence"/>
</dbReference>
<evidence type="ECO:0000256" key="1">
    <source>
        <dbReference type="ARBA" id="ARBA00000798"/>
    </source>
</evidence>
<protein>
    <recommendedName>
        <fullName evidence="3">phospholipase D</fullName>
        <ecNumber evidence="3">3.1.4.4</ecNumber>
    </recommendedName>
</protein>
<evidence type="ECO:0000256" key="3">
    <source>
        <dbReference type="ARBA" id="ARBA00012027"/>
    </source>
</evidence>
<evidence type="ECO:0000313" key="9">
    <source>
        <dbReference type="Proteomes" id="UP000294901"/>
    </source>
</evidence>
<comment type="similarity">
    <text evidence="2">Belongs to the phospholipase D family.</text>
</comment>
<evidence type="ECO:0000313" key="8">
    <source>
        <dbReference type="EMBL" id="TDO32506.1"/>
    </source>
</evidence>
<evidence type="ECO:0000256" key="6">
    <source>
        <dbReference type="ARBA" id="ARBA00023098"/>
    </source>
</evidence>
<comment type="catalytic activity">
    <reaction evidence="1">
        <text>a 1,2-diacyl-sn-glycero-3-phosphocholine + H2O = a 1,2-diacyl-sn-glycero-3-phosphate + choline + H(+)</text>
        <dbReference type="Rhea" id="RHEA:14445"/>
        <dbReference type="ChEBI" id="CHEBI:15354"/>
        <dbReference type="ChEBI" id="CHEBI:15377"/>
        <dbReference type="ChEBI" id="CHEBI:15378"/>
        <dbReference type="ChEBI" id="CHEBI:57643"/>
        <dbReference type="ChEBI" id="CHEBI:58608"/>
        <dbReference type="EC" id="3.1.4.4"/>
    </reaction>
</comment>
<feature type="domain" description="PLD phosphodiesterase" evidence="7">
    <location>
        <begin position="298"/>
        <end position="325"/>
    </location>
</feature>
<sequence length="379" mass="41145">MSAHTDRMGVDLGSVELFAGPSVLGGPDDLDAVIRDFIAGATDTLLIAVQEIDSRAIAEAVLAAKARKVSVQVILEGDYLVEDPPLADPWSPLGDNEHNRVIHSALLRGGVDLVTDLNPKIFHQKFIVRDPGAPTAAVLTGSTNFTLTDTGKNTTGGRSGGNNLNHVLILRGQTATGLYVREFERLRSGTFGELRERREPRPREFRLGGIRVKPVFAPHQGPEMEIMKQMLKAQHRVDFAMFTFAQSSGIDDTMFWLLKAGIPVRGVLDRGQGSQAWAATIPLRDRGAQLHENAPGNGVRKVHHKLMVIDEQLVIVGSFNYTAPAATLNDENIVVLGDLEETDPNAIAAQRRLAAFVLDEINRIIAKLSRPVAAAAGER</sequence>
<dbReference type="SUPFAM" id="SSF56024">
    <property type="entry name" value="Phospholipase D/nuclease"/>
    <property type="match status" value="2"/>
</dbReference>
<dbReference type="SMART" id="SM00155">
    <property type="entry name" value="PLDc"/>
    <property type="match status" value="2"/>
</dbReference>
<dbReference type="PROSITE" id="PS50035">
    <property type="entry name" value="PLD"/>
    <property type="match status" value="1"/>
</dbReference>